<feature type="compositionally biased region" description="Acidic residues" evidence="1">
    <location>
        <begin position="451"/>
        <end position="469"/>
    </location>
</feature>
<keyword evidence="2" id="KW-0732">Signal</keyword>
<dbReference type="EMBL" id="JBICBT010000558">
    <property type="protein sequence ID" value="KAL3109706.1"/>
    <property type="molecule type" value="Genomic_DNA"/>
</dbReference>
<sequence>MMLLANFAMLMPIIGFLLSSHWMGQNAQQPHNNNNSLHLKLIPGLAMPDTHHVYYVLGHCEDSAGDYMGGEAAFADEQANDEASVTLNFRSGKLCASFHVYIWMLWTGMPNNANVMKVEMPNNANVMKVEMPNNANVMKVEMPNKARKAEIPIAIDERLRNGENTWPAPYYQYAIPNDGLNKRIMFGNFFNLTIGPALETSDLFYHFRVFCDDDKMKNMILEIDEEGKTVEKWTVSEDYSDFKFKTFTKGTRPTKVVFNSEQSQCDSYHIKVWAAHKEWMNMDQTAMTLVGRPIAYFVCNGNAENFQISLLKHFLLQIEPPLPKEEENVYFVEVQCHGFKPHTFKTITRAKTDVVLNQLSCKTYDISVRKVPLEWVRRLKYHGYNERIHSTNPFRQLDINITMGATHVLELPARFQRPKQTNYMKLNEGTKVTQQHTANEKQMAQIIEILDDDEEMGEAENEENENEEKSEDKRRKKSEKKDDCYFYYNF</sequence>
<dbReference type="Proteomes" id="UP001620626">
    <property type="component" value="Unassembled WGS sequence"/>
</dbReference>
<name>A0ABD2L3N5_9BILA</name>
<comment type="caution">
    <text evidence="3">The sequence shown here is derived from an EMBL/GenBank/DDBJ whole genome shotgun (WGS) entry which is preliminary data.</text>
</comment>
<evidence type="ECO:0000313" key="3">
    <source>
        <dbReference type="EMBL" id="KAL3109706.1"/>
    </source>
</evidence>
<evidence type="ECO:0000256" key="1">
    <source>
        <dbReference type="SAM" id="MobiDB-lite"/>
    </source>
</evidence>
<keyword evidence="4" id="KW-1185">Reference proteome</keyword>
<evidence type="ECO:0000256" key="2">
    <source>
        <dbReference type="SAM" id="SignalP"/>
    </source>
</evidence>
<gene>
    <name evidence="3" type="ORF">niasHT_018117</name>
</gene>
<protein>
    <submittedName>
        <fullName evidence="3">Uncharacterized protein</fullName>
    </submittedName>
</protein>
<feature type="chain" id="PRO_5044849519" evidence="2">
    <location>
        <begin position="28"/>
        <end position="490"/>
    </location>
</feature>
<proteinExistence type="predicted"/>
<dbReference type="AlphaFoldDB" id="A0ABD2L3N5"/>
<accession>A0ABD2L3N5</accession>
<reference evidence="3 4" key="1">
    <citation type="submission" date="2024-10" db="EMBL/GenBank/DDBJ databases">
        <authorList>
            <person name="Kim D."/>
        </authorList>
    </citation>
    <scope>NUCLEOTIDE SEQUENCE [LARGE SCALE GENOMIC DNA]</scope>
    <source>
        <strain evidence="3">BH-2024</strain>
    </source>
</reference>
<feature type="signal peptide" evidence="2">
    <location>
        <begin position="1"/>
        <end position="27"/>
    </location>
</feature>
<organism evidence="3 4">
    <name type="scientific">Heterodera trifolii</name>
    <dbReference type="NCBI Taxonomy" id="157864"/>
    <lineage>
        <taxon>Eukaryota</taxon>
        <taxon>Metazoa</taxon>
        <taxon>Ecdysozoa</taxon>
        <taxon>Nematoda</taxon>
        <taxon>Chromadorea</taxon>
        <taxon>Rhabditida</taxon>
        <taxon>Tylenchina</taxon>
        <taxon>Tylenchomorpha</taxon>
        <taxon>Tylenchoidea</taxon>
        <taxon>Heteroderidae</taxon>
        <taxon>Heteroderinae</taxon>
        <taxon>Heterodera</taxon>
    </lineage>
</organism>
<feature type="region of interest" description="Disordered" evidence="1">
    <location>
        <begin position="451"/>
        <end position="482"/>
    </location>
</feature>
<evidence type="ECO:0000313" key="4">
    <source>
        <dbReference type="Proteomes" id="UP001620626"/>
    </source>
</evidence>